<feature type="compositionally biased region" description="Basic residues" evidence="1">
    <location>
        <begin position="1"/>
        <end position="11"/>
    </location>
</feature>
<dbReference type="RefSeq" id="WP_190920678.1">
    <property type="nucleotide sequence ID" value="NZ_JACXIZ010000041.1"/>
</dbReference>
<feature type="region of interest" description="Disordered" evidence="1">
    <location>
        <begin position="43"/>
        <end position="98"/>
    </location>
</feature>
<gene>
    <name evidence="2" type="ORF">IDH44_20450</name>
</gene>
<dbReference type="AlphaFoldDB" id="A0A927BYC2"/>
<feature type="region of interest" description="Disordered" evidence="1">
    <location>
        <begin position="274"/>
        <end position="293"/>
    </location>
</feature>
<feature type="compositionally biased region" description="Basic residues" evidence="1">
    <location>
        <begin position="274"/>
        <end position="285"/>
    </location>
</feature>
<feature type="region of interest" description="Disordered" evidence="1">
    <location>
        <begin position="1"/>
        <end position="31"/>
    </location>
</feature>
<feature type="compositionally biased region" description="Basic residues" evidence="1">
    <location>
        <begin position="339"/>
        <end position="348"/>
    </location>
</feature>
<evidence type="ECO:0000313" key="3">
    <source>
        <dbReference type="Proteomes" id="UP000621560"/>
    </source>
</evidence>
<sequence length="348" mass="39357">MTHTRQPRAARHIAASDRPPAATHSSTAAHPLLHLQQAAGNQALTRMLGEQAAADPPLQRARISYDSDDSSDEAEGKDDDPDFIVKEPSSKKRANPDANIKKNTYVKSVGSLSYETMGGAKHEESFDEKSLKRTTHTTGLKFQAPEFRNNAVRDKDDFKVHNPYGLSKGQNSLNQMVISHSTPSYLGMKAGKQFGNGSLTSPKFNSMIEAKEKDARDAMMDYTSTYDYLTETQYESLAENPRVDEIAKKMTNPKWDKDRIKTRLDNVLKRDKKAMRVKSEKRKMKSLTNKKERTISMKDPDLLAFIPRRAYDPEALRKYIEARGQDSEGSDAELEETKKKVKKKRKMQ</sequence>
<comment type="caution">
    <text evidence="2">The sequence shown here is derived from an EMBL/GenBank/DDBJ whole genome shotgun (WGS) entry which is preliminary data.</text>
</comment>
<keyword evidence="3" id="KW-1185">Reference proteome</keyword>
<dbReference type="Proteomes" id="UP000621560">
    <property type="component" value="Unassembled WGS sequence"/>
</dbReference>
<protein>
    <submittedName>
        <fullName evidence="2">Uncharacterized protein</fullName>
    </submittedName>
</protein>
<accession>A0A927BYC2</accession>
<reference evidence="2" key="1">
    <citation type="submission" date="2020-09" db="EMBL/GenBank/DDBJ databases">
        <title>A novel bacterium of genus Paenibacillus, isolated from South China Sea.</title>
        <authorList>
            <person name="Huang H."/>
            <person name="Mo K."/>
            <person name="Hu Y."/>
        </authorList>
    </citation>
    <scope>NUCLEOTIDE SEQUENCE</scope>
    <source>
        <strain evidence="2">IB182496</strain>
    </source>
</reference>
<evidence type="ECO:0000313" key="2">
    <source>
        <dbReference type="EMBL" id="MBD2847568.1"/>
    </source>
</evidence>
<organism evidence="2 3">
    <name type="scientific">Paenibacillus sabuli</name>
    <dbReference type="NCBI Taxonomy" id="2772509"/>
    <lineage>
        <taxon>Bacteria</taxon>
        <taxon>Bacillati</taxon>
        <taxon>Bacillota</taxon>
        <taxon>Bacilli</taxon>
        <taxon>Bacillales</taxon>
        <taxon>Paenibacillaceae</taxon>
        <taxon>Paenibacillus</taxon>
    </lineage>
</organism>
<dbReference type="EMBL" id="JACXIZ010000041">
    <property type="protein sequence ID" value="MBD2847568.1"/>
    <property type="molecule type" value="Genomic_DNA"/>
</dbReference>
<name>A0A927BYC2_9BACL</name>
<feature type="region of interest" description="Disordered" evidence="1">
    <location>
        <begin position="322"/>
        <end position="348"/>
    </location>
</feature>
<feature type="compositionally biased region" description="Acidic residues" evidence="1">
    <location>
        <begin position="66"/>
        <end position="82"/>
    </location>
</feature>
<evidence type="ECO:0000256" key="1">
    <source>
        <dbReference type="SAM" id="MobiDB-lite"/>
    </source>
</evidence>
<proteinExistence type="predicted"/>